<evidence type="ECO:0000313" key="3">
    <source>
        <dbReference type="Proteomes" id="UP000000467"/>
    </source>
</evidence>
<organism evidence="2 3">
    <name type="scientific">Thermacetogenium phaeum (strain ATCC BAA-254 / DSM 26808 / PB)</name>
    <dbReference type="NCBI Taxonomy" id="1089553"/>
    <lineage>
        <taxon>Bacteria</taxon>
        <taxon>Bacillati</taxon>
        <taxon>Bacillota</taxon>
        <taxon>Clostridia</taxon>
        <taxon>Thermoanaerobacterales</taxon>
        <taxon>Thermoanaerobacteraceae</taxon>
        <taxon>Thermacetogenium</taxon>
    </lineage>
</organism>
<dbReference type="SMART" id="SM00506">
    <property type="entry name" value="A1pp"/>
    <property type="match status" value="1"/>
</dbReference>
<dbReference type="InterPro" id="IPR002589">
    <property type="entry name" value="Macro_dom"/>
</dbReference>
<dbReference type="KEGG" id="tpz:Tph_c13460"/>
<dbReference type="EMBL" id="CP003732">
    <property type="protein sequence ID" value="AFV11562.1"/>
    <property type="molecule type" value="Genomic_DNA"/>
</dbReference>
<dbReference type="RefSeq" id="WP_015050443.1">
    <property type="nucleotide sequence ID" value="NC_018870.1"/>
</dbReference>
<dbReference type="Proteomes" id="UP000000467">
    <property type="component" value="Chromosome"/>
</dbReference>
<evidence type="ECO:0000313" key="2">
    <source>
        <dbReference type="EMBL" id="AFV11562.1"/>
    </source>
</evidence>
<dbReference type="STRING" id="1089553.Tph_c13460"/>
<evidence type="ECO:0000259" key="1">
    <source>
        <dbReference type="PROSITE" id="PS51154"/>
    </source>
</evidence>
<proteinExistence type="predicted"/>
<sequence>MKRKIKNAVLELIEGDITEMDTDAIVNAANSYLKHGGGVAGAIVRKGGQEIQRESDQIGYCPVGGAVITGAGRLKAKKVIHAVGPRMGEGNEDEKLRSATLNSLRVAEQNHLESISFPAISTGIFGFPLDRCAKIMLETVITYLQGTTDLKRIVFCLFGRDALEVFQEELQRRLPE</sequence>
<keyword evidence="3" id="KW-1185">Reference proteome</keyword>
<dbReference type="PANTHER" id="PTHR11106:SF111">
    <property type="entry name" value="MACRO DOMAIN-CONTAINING PROTEIN"/>
    <property type="match status" value="1"/>
</dbReference>
<feature type="domain" description="Macro" evidence="1">
    <location>
        <begin position="1"/>
        <end position="174"/>
    </location>
</feature>
<name>K4LHL4_THEPS</name>
<dbReference type="SUPFAM" id="SSF52949">
    <property type="entry name" value="Macro domain-like"/>
    <property type="match status" value="1"/>
</dbReference>
<dbReference type="PANTHER" id="PTHR11106">
    <property type="entry name" value="GANGLIOSIDE INDUCED DIFFERENTIATION ASSOCIATED PROTEIN 2-RELATED"/>
    <property type="match status" value="1"/>
</dbReference>
<reference evidence="2 3" key="1">
    <citation type="journal article" date="2012" name="BMC Genomics">
        <title>Genome-guided analysis of physiological and morphological traits of the fermentative acetate oxidizer Thermacetogenium phaeum.</title>
        <authorList>
            <person name="Oehler D."/>
            <person name="Poehlein A."/>
            <person name="Leimbach A."/>
            <person name="Muller N."/>
            <person name="Daniel R."/>
            <person name="Gottschalk G."/>
            <person name="Schink B."/>
        </authorList>
    </citation>
    <scope>NUCLEOTIDE SEQUENCE [LARGE SCALE GENOMIC DNA]</scope>
    <source>
        <strain evidence="3">ATCC BAA-254 / DSM 26808 / PB</strain>
    </source>
</reference>
<gene>
    <name evidence="2" type="ordered locus">Tph_c13460</name>
</gene>
<accession>K4LHL4</accession>
<dbReference type="PROSITE" id="PS51154">
    <property type="entry name" value="MACRO"/>
    <property type="match status" value="1"/>
</dbReference>
<dbReference type="CDD" id="cd02907">
    <property type="entry name" value="Macro_Af1521_BAL-like"/>
    <property type="match status" value="1"/>
</dbReference>
<dbReference type="eggNOG" id="COG2110">
    <property type="taxonomic scope" value="Bacteria"/>
</dbReference>
<dbReference type="InterPro" id="IPR043472">
    <property type="entry name" value="Macro_dom-like"/>
</dbReference>
<protein>
    <recommendedName>
        <fullName evidence="1">Macro domain-containing protein</fullName>
    </recommendedName>
</protein>
<dbReference type="Pfam" id="PF01661">
    <property type="entry name" value="Macro"/>
    <property type="match status" value="1"/>
</dbReference>
<dbReference type="HOGENOM" id="CLU_046550_7_0_9"/>
<dbReference type="AlphaFoldDB" id="K4LHL4"/>
<dbReference type="Gene3D" id="3.40.220.10">
    <property type="entry name" value="Leucine Aminopeptidase, subunit E, domain 1"/>
    <property type="match status" value="1"/>
</dbReference>